<feature type="transmembrane region" description="Helical" evidence="8">
    <location>
        <begin position="311"/>
        <end position="334"/>
    </location>
</feature>
<dbReference type="GO" id="GO:0046872">
    <property type="term" value="F:metal ion binding"/>
    <property type="evidence" value="ECO:0007669"/>
    <property type="project" value="UniProtKB-KW"/>
</dbReference>
<dbReference type="PANTHER" id="PTHR22926:SF3">
    <property type="entry name" value="UNDECAPRENYL-PHOSPHATE ALPHA-N-ACETYLGLUCOSAMINYL 1-PHOSPHATE TRANSFERASE"/>
    <property type="match status" value="1"/>
</dbReference>
<proteinExistence type="predicted"/>
<keyword evidence="11" id="KW-1185">Reference proteome</keyword>
<feature type="transmembrane region" description="Helical" evidence="8">
    <location>
        <begin position="99"/>
        <end position="119"/>
    </location>
</feature>
<reference evidence="9 11" key="1">
    <citation type="submission" date="2015-09" db="EMBL/GenBank/DDBJ databases">
        <title>Draft genome sequence of Hydrogenibacillus schlegelii DSM 2000.</title>
        <authorList>
            <person name="Hemp J."/>
        </authorList>
    </citation>
    <scope>NUCLEOTIDE SEQUENCE [LARGE SCALE GENOMIC DNA]</scope>
    <source>
        <strain evidence="9 11">MA 48</strain>
    </source>
</reference>
<name>A0A132NDI9_HYDSH</name>
<dbReference type="InterPro" id="IPR018480">
    <property type="entry name" value="PNAcMuramoyl-5peptid_Trfase_CS"/>
</dbReference>
<dbReference type="EMBL" id="PEBV01000003">
    <property type="protein sequence ID" value="PTQ54616.1"/>
    <property type="molecule type" value="Genomic_DNA"/>
</dbReference>
<dbReference type="CDD" id="cd06853">
    <property type="entry name" value="GT_WecA_like"/>
    <property type="match status" value="1"/>
</dbReference>
<dbReference type="InterPro" id="IPR000715">
    <property type="entry name" value="Glycosyl_transferase_4"/>
</dbReference>
<feature type="transmembrane region" description="Helical" evidence="8">
    <location>
        <begin position="44"/>
        <end position="64"/>
    </location>
</feature>
<evidence type="ECO:0000313" key="9">
    <source>
        <dbReference type="EMBL" id="OAR03783.1"/>
    </source>
</evidence>
<comment type="cofactor">
    <cofactor evidence="7">
        <name>Mg(2+)</name>
        <dbReference type="ChEBI" id="CHEBI:18420"/>
    </cofactor>
</comment>
<reference evidence="10 12" key="2">
    <citation type="submission" date="2017-08" db="EMBL/GenBank/DDBJ databases">
        <title>Burning lignite coal seam in the remote Altai Mountains harbors a hydrogen-driven thermophilic microbial community.</title>
        <authorList>
            <person name="Kadnikov V.V."/>
            <person name="Mardanov A.V."/>
            <person name="Ivasenko D."/>
            <person name="Beletsky A.V."/>
            <person name="Karnachuk O.V."/>
            <person name="Ravin N.V."/>
        </authorList>
    </citation>
    <scope>NUCLEOTIDE SEQUENCE [LARGE SCALE GENOMIC DNA]</scope>
    <source>
        <strain evidence="10">AL33</strain>
    </source>
</reference>
<dbReference type="GO" id="GO:0005886">
    <property type="term" value="C:plasma membrane"/>
    <property type="evidence" value="ECO:0007669"/>
    <property type="project" value="UniProtKB-SubCell"/>
</dbReference>
<keyword evidence="7" id="KW-0479">Metal-binding</keyword>
<comment type="caution">
    <text evidence="10">The sequence shown here is derived from an EMBL/GenBank/DDBJ whole genome shotgun (WGS) entry which is preliminary data.</text>
</comment>
<evidence type="ECO:0000256" key="7">
    <source>
        <dbReference type="PIRSR" id="PIRSR600715-1"/>
    </source>
</evidence>
<dbReference type="EMBL" id="JXBB01000041">
    <property type="protein sequence ID" value="OAR03783.1"/>
    <property type="molecule type" value="Genomic_DNA"/>
</dbReference>
<accession>A0A132NDI9</accession>
<evidence type="ECO:0000256" key="2">
    <source>
        <dbReference type="ARBA" id="ARBA00022475"/>
    </source>
</evidence>
<dbReference type="Pfam" id="PF00953">
    <property type="entry name" value="Glycos_transf_4"/>
    <property type="match status" value="1"/>
</dbReference>
<protein>
    <submittedName>
        <fullName evidence="9">UDP-phosphate N-acetylglucosaminyl 1-phosphate transferase</fullName>
    </submittedName>
    <submittedName>
        <fullName evidence="10">Undecaprenyl-phosphate N-acetylglucosaminyl 1-phosphate transferase</fullName>
    </submittedName>
</protein>
<keyword evidence="3 10" id="KW-0808">Transferase</keyword>
<dbReference type="GO" id="GO:0009103">
    <property type="term" value="P:lipopolysaccharide biosynthetic process"/>
    <property type="evidence" value="ECO:0007669"/>
    <property type="project" value="TreeGrafter"/>
</dbReference>
<dbReference type="Proteomes" id="UP000243024">
    <property type="component" value="Unassembled WGS sequence"/>
</dbReference>
<dbReference type="PANTHER" id="PTHR22926">
    <property type="entry name" value="PHOSPHO-N-ACETYLMURAMOYL-PENTAPEPTIDE-TRANSFERASE"/>
    <property type="match status" value="1"/>
</dbReference>
<sequence>MLYYLALAAIAFGVTFVATPLVRRLAFAVGAVDVPDARKVHRGVMPRLGGLAIFLGFLAGVGWLSAGFAEIGAALLGGVIVVLTGALDDRFGLSPLVKLIGQMLAAAVVIAAGIRMEFIHLPFAAEKTLEFGLLAVPITLFWIVGVTNAINLIDGLDGLAAGVTAIAAATMFVLSLQLGNVPAALMAAALVGSLAAFLIFNFHPAKIFMGDSGSLFLGYMMAVMALLGFKQVALTSFIVPLLVLAVPLSDTLFAIVRRMLNGQSIAAPDKRHLHHALLAVGLSHRQAVLAIYGLSAFFGLSAILFSRATVWIEAAVLVAAGFVLVVLADVLELVHRSFHPIRRMLRLPPHPERSRGR</sequence>
<dbReference type="GO" id="GO:0016780">
    <property type="term" value="F:phosphotransferase activity, for other substituted phosphate groups"/>
    <property type="evidence" value="ECO:0007669"/>
    <property type="project" value="InterPro"/>
</dbReference>
<feature type="binding site" evidence="7">
    <location>
        <position position="211"/>
    </location>
    <ligand>
        <name>Mg(2+)</name>
        <dbReference type="ChEBI" id="CHEBI:18420"/>
    </ligand>
</feature>
<dbReference type="PROSITE" id="PS01348">
    <property type="entry name" value="MRAY_2"/>
    <property type="match status" value="1"/>
</dbReference>
<dbReference type="GO" id="GO:0044038">
    <property type="term" value="P:cell wall macromolecule biosynthetic process"/>
    <property type="evidence" value="ECO:0007669"/>
    <property type="project" value="TreeGrafter"/>
</dbReference>
<dbReference type="AlphaFoldDB" id="A0A132NDI9"/>
<dbReference type="Proteomes" id="UP000244180">
    <property type="component" value="Unassembled WGS sequence"/>
</dbReference>
<evidence type="ECO:0000313" key="10">
    <source>
        <dbReference type="EMBL" id="PTQ54616.1"/>
    </source>
</evidence>
<evidence type="ECO:0000256" key="5">
    <source>
        <dbReference type="ARBA" id="ARBA00022989"/>
    </source>
</evidence>
<evidence type="ECO:0000256" key="4">
    <source>
        <dbReference type="ARBA" id="ARBA00022692"/>
    </source>
</evidence>
<feature type="binding site" evidence="7">
    <location>
        <position position="151"/>
    </location>
    <ligand>
        <name>Mg(2+)</name>
        <dbReference type="ChEBI" id="CHEBI:18420"/>
    </ligand>
</feature>
<evidence type="ECO:0000256" key="8">
    <source>
        <dbReference type="SAM" id="Phobius"/>
    </source>
</evidence>
<keyword evidence="2" id="KW-1003">Cell membrane</keyword>
<keyword evidence="5 8" id="KW-1133">Transmembrane helix</keyword>
<feature type="transmembrane region" description="Helical" evidence="8">
    <location>
        <begin position="287"/>
        <end position="305"/>
    </location>
</feature>
<keyword evidence="7" id="KW-0460">Magnesium</keyword>
<evidence type="ECO:0000256" key="3">
    <source>
        <dbReference type="ARBA" id="ARBA00022679"/>
    </source>
</evidence>
<dbReference type="STRING" id="1484.SA87_00130"/>
<evidence type="ECO:0000313" key="11">
    <source>
        <dbReference type="Proteomes" id="UP000243024"/>
    </source>
</evidence>
<dbReference type="GO" id="GO:0071555">
    <property type="term" value="P:cell wall organization"/>
    <property type="evidence" value="ECO:0007669"/>
    <property type="project" value="TreeGrafter"/>
</dbReference>
<feature type="transmembrane region" description="Helical" evidence="8">
    <location>
        <begin position="215"/>
        <end position="248"/>
    </location>
</feature>
<feature type="transmembrane region" description="Helical" evidence="8">
    <location>
        <begin position="183"/>
        <end position="203"/>
    </location>
</feature>
<evidence type="ECO:0000256" key="6">
    <source>
        <dbReference type="ARBA" id="ARBA00023136"/>
    </source>
</evidence>
<organism evidence="10 12">
    <name type="scientific">Hydrogenibacillus schlegelii</name>
    <name type="common">Bacillus schlegelii</name>
    <dbReference type="NCBI Taxonomy" id="1484"/>
    <lineage>
        <taxon>Bacteria</taxon>
        <taxon>Bacillati</taxon>
        <taxon>Bacillota</taxon>
        <taxon>Bacilli</taxon>
        <taxon>Bacillales</taxon>
        <taxon>Bacillales Family X. Incertae Sedis</taxon>
        <taxon>Hydrogenibacillus</taxon>
    </lineage>
</organism>
<keyword evidence="4 8" id="KW-0812">Transmembrane</keyword>
<comment type="subcellular location">
    <subcellularLocation>
        <location evidence="1">Cell membrane</location>
        <topology evidence="1">Multi-pass membrane protein</topology>
    </subcellularLocation>
</comment>
<evidence type="ECO:0000313" key="12">
    <source>
        <dbReference type="Proteomes" id="UP000244180"/>
    </source>
</evidence>
<feature type="transmembrane region" description="Helical" evidence="8">
    <location>
        <begin position="131"/>
        <end position="153"/>
    </location>
</feature>
<gene>
    <name evidence="10" type="ORF">HSCHL_0195</name>
    <name evidence="9" type="ORF">SA87_00130</name>
</gene>
<keyword evidence="6 8" id="KW-0472">Membrane</keyword>
<evidence type="ECO:0000256" key="1">
    <source>
        <dbReference type="ARBA" id="ARBA00004651"/>
    </source>
</evidence>